<dbReference type="Ensembl" id="ENSPSTT00000021101.1">
    <property type="protein sequence ID" value="ENSPSTP00000020124.1"/>
    <property type="gene ID" value="ENSPSTG00000014591.1"/>
</dbReference>
<dbReference type="InterPro" id="IPR002278">
    <property type="entry name" value="Mel_1A/1B_rcpt"/>
</dbReference>
<dbReference type="SUPFAM" id="SSF81321">
    <property type="entry name" value="Family A G protein-coupled receptor-like"/>
    <property type="match status" value="1"/>
</dbReference>
<dbReference type="GO" id="GO:0008502">
    <property type="term" value="F:melatonin receptor activity"/>
    <property type="evidence" value="ECO:0007669"/>
    <property type="project" value="InterPro"/>
</dbReference>
<evidence type="ECO:0000313" key="4">
    <source>
        <dbReference type="Proteomes" id="UP000694428"/>
    </source>
</evidence>
<evidence type="ECO:0000313" key="3">
    <source>
        <dbReference type="Ensembl" id="ENSPSTP00000020124.1"/>
    </source>
</evidence>
<keyword evidence="4" id="KW-1185">Reference proteome</keyword>
<reference evidence="3" key="1">
    <citation type="submission" date="2025-08" db="UniProtKB">
        <authorList>
            <consortium name="Ensembl"/>
        </authorList>
    </citation>
    <scope>IDENTIFICATION</scope>
</reference>
<sequence length="95" mass="10529">MRANGSELNSTVLPRDPPAEGSPRRPPWVTSTLATILIFTIVVDLLGNLLVILSVYRNKKLRNAANGTSTMLVNNSYWIREKDVFTPFSPISVLC</sequence>
<accession>A0A8C9FVL0</accession>
<keyword evidence="2" id="KW-0472">Membrane</keyword>
<feature type="compositionally biased region" description="Polar residues" evidence="1">
    <location>
        <begin position="1"/>
        <end position="12"/>
    </location>
</feature>
<evidence type="ECO:0008006" key="5">
    <source>
        <dbReference type="Google" id="ProtNLM"/>
    </source>
</evidence>
<keyword evidence="2" id="KW-1133">Transmembrane helix</keyword>
<organism evidence="3 4">
    <name type="scientific">Pavo cristatus</name>
    <name type="common">Indian peafowl</name>
    <name type="synonym">Blue peafowl</name>
    <dbReference type="NCBI Taxonomy" id="9049"/>
    <lineage>
        <taxon>Eukaryota</taxon>
        <taxon>Metazoa</taxon>
        <taxon>Chordata</taxon>
        <taxon>Craniata</taxon>
        <taxon>Vertebrata</taxon>
        <taxon>Euteleostomi</taxon>
        <taxon>Archelosauria</taxon>
        <taxon>Archosauria</taxon>
        <taxon>Dinosauria</taxon>
        <taxon>Saurischia</taxon>
        <taxon>Theropoda</taxon>
        <taxon>Coelurosauria</taxon>
        <taxon>Aves</taxon>
        <taxon>Neognathae</taxon>
        <taxon>Galloanserae</taxon>
        <taxon>Galliformes</taxon>
        <taxon>Phasianidae</taxon>
        <taxon>Phasianinae</taxon>
        <taxon>Pavo</taxon>
    </lineage>
</organism>
<dbReference type="Gene3D" id="1.20.1070.10">
    <property type="entry name" value="Rhodopsin 7-helix transmembrane proteins"/>
    <property type="match status" value="1"/>
</dbReference>
<dbReference type="GO" id="GO:0016020">
    <property type="term" value="C:membrane"/>
    <property type="evidence" value="ECO:0007669"/>
    <property type="project" value="InterPro"/>
</dbReference>
<feature type="transmembrane region" description="Helical" evidence="2">
    <location>
        <begin position="33"/>
        <end position="56"/>
    </location>
</feature>
<reference evidence="3" key="2">
    <citation type="submission" date="2025-09" db="UniProtKB">
        <authorList>
            <consortium name="Ensembl"/>
        </authorList>
    </citation>
    <scope>IDENTIFICATION</scope>
</reference>
<protein>
    <recommendedName>
        <fullName evidence="5">Melatonin receptor type 1A</fullName>
    </recommendedName>
</protein>
<evidence type="ECO:0000256" key="2">
    <source>
        <dbReference type="SAM" id="Phobius"/>
    </source>
</evidence>
<evidence type="ECO:0000256" key="1">
    <source>
        <dbReference type="SAM" id="MobiDB-lite"/>
    </source>
</evidence>
<dbReference type="Proteomes" id="UP000694428">
    <property type="component" value="Unplaced"/>
</dbReference>
<dbReference type="AlphaFoldDB" id="A0A8C9FVL0"/>
<dbReference type="PRINTS" id="PR01149">
    <property type="entry name" value="MELATONIN1AR"/>
</dbReference>
<proteinExistence type="predicted"/>
<keyword evidence="2" id="KW-0812">Transmembrane</keyword>
<feature type="region of interest" description="Disordered" evidence="1">
    <location>
        <begin position="1"/>
        <end position="26"/>
    </location>
</feature>
<name>A0A8C9FVL0_PAVCR</name>